<name>A0A5B1CD34_9BACT</name>
<keyword evidence="1" id="KW-0472">Membrane</keyword>
<dbReference type="EMBL" id="VRLW01000001">
    <property type="protein sequence ID" value="KAA1257520.1"/>
    <property type="molecule type" value="Genomic_DNA"/>
</dbReference>
<keyword evidence="1" id="KW-1133">Transmembrane helix</keyword>
<feature type="transmembrane region" description="Helical" evidence="1">
    <location>
        <begin position="12"/>
        <end position="34"/>
    </location>
</feature>
<dbReference type="OrthoDB" id="287594at2"/>
<proteinExistence type="predicted"/>
<sequence length="108" mass="11591">MRPPGGELTFYTALGMLYGVGATIAGFALALPAYFPLAALVGLPSLGVWLEQRWAGLVLAIICVLTIPLAIAAFIFMDDTLLERVVRIVRIAIAGHLAFLAYQWSQDG</sequence>
<dbReference type="AlphaFoldDB" id="A0A5B1CD34"/>
<organism evidence="2 3">
    <name type="scientific">Rubripirellula obstinata</name>
    <dbReference type="NCBI Taxonomy" id="406547"/>
    <lineage>
        <taxon>Bacteria</taxon>
        <taxon>Pseudomonadati</taxon>
        <taxon>Planctomycetota</taxon>
        <taxon>Planctomycetia</taxon>
        <taxon>Pirellulales</taxon>
        <taxon>Pirellulaceae</taxon>
        <taxon>Rubripirellula</taxon>
    </lineage>
</organism>
<reference evidence="2 3" key="1">
    <citation type="submission" date="2019-08" db="EMBL/GenBank/DDBJ databases">
        <title>Deep-cultivation of Planctomycetes and their phenomic and genomic characterization uncovers novel biology.</title>
        <authorList>
            <person name="Wiegand S."/>
            <person name="Jogler M."/>
            <person name="Boedeker C."/>
            <person name="Pinto D."/>
            <person name="Vollmers J."/>
            <person name="Rivas-Marin E."/>
            <person name="Kohn T."/>
            <person name="Peeters S.H."/>
            <person name="Heuer A."/>
            <person name="Rast P."/>
            <person name="Oberbeckmann S."/>
            <person name="Bunk B."/>
            <person name="Jeske O."/>
            <person name="Meyerdierks A."/>
            <person name="Storesund J.E."/>
            <person name="Kallscheuer N."/>
            <person name="Luecker S."/>
            <person name="Lage O.M."/>
            <person name="Pohl T."/>
            <person name="Merkel B.J."/>
            <person name="Hornburger P."/>
            <person name="Mueller R.-W."/>
            <person name="Bruemmer F."/>
            <person name="Labrenz M."/>
            <person name="Spormann A.M."/>
            <person name="Op Den Camp H."/>
            <person name="Overmann J."/>
            <person name="Amann R."/>
            <person name="Jetten M.S.M."/>
            <person name="Mascher T."/>
            <person name="Medema M.H."/>
            <person name="Devos D.P."/>
            <person name="Kaster A.-K."/>
            <person name="Ovreas L."/>
            <person name="Rohde M."/>
            <person name="Galperin M.Y."/>
            <person name="Jogler C."/>
        </authorList>
    </citation>
    <scope>NUCLEOTIDE SEQUENCE [LARGE SCALE GENOMIC DNA]</scope>
    <source>
        <strain evidence="2 3">LF1</strain>
    </source>
</reference>
<keyword evidence="1" id="KW-0812">Transmembrane</keyword>
<dbReference type="RefSeq" id="WP_068267632.1">
    <property type="nucleotide sequence ID" value="NZ_LWSK01000230.1"/>
</dbReference>
<protein>
    <submittedName>
        <fullName evidence="2">Uncharacterized protein</fullName>
    </submittedName>
</protein>
<feature type="transmembrane region" description="Helical" evidence="1">
    <location>
        <begin position="54"/>
        <end position="76"/>
    </location>
</feature>
<evidence type="ECO:0000256" key="1">
    <source>
        <dbReference type="SAM" id="Phobius"/>
    </source>
</evidence>
<keyword evidence="3" id="KW-1185">Reference proteome</keyword>
<accession>A0A5B1CD34</accession>
<evidence type="ECO:0000313" key="2">
    <source>
        <dbReference type="EMBL" id="KAA1257520.1"/>
    </source>
</evidence>
<comment type="caution">
    <text evidence="2">The sequence shown here is derived from an EMBL/GenBank/DDBJ whole genome shotgun (WGS) entry which is preliminary data.</text>
</comment>
<evidence type="ECO:0000313" key="3">
    <source>
        <dbReference type="Proteomes" id="UP000322699"/>
    </source>
</evidence>
<dbReference type="Proteomes" id="UP000322699">
    <property type="component" value="Unassembled WGS sequence"/>
</dbReference>
<gene>
    <name evidence="2" type="ORF">LF1_00070</name>
</gene>